<dbReference type="PROSITE" id="PS51186">
    <property type="entry name" value="GNAT"/>
    <property type="match status" value="1"/>
</dbReference>
<gene>
    <name evidence="4" type="ORF">C8256_22570</name>
</gene>
<dbReference type="GO" id="GO:0016747">
    <property type="term" value="F:acyltransferase activity, transferring groups other than amino-acyl groups"/>
    <property type="evidence" value="ECO:0007669"/>
    <property type="project" value="InterPro"/>
</dbReference>
<sequence>MNSTYSLHIFSESDILSHLDALSGVLTNCVNGGASVSFMLPFSPETAQQFWQRTAGSVARDERVVLVAKDVDQHIVGTVQLIVDQPENQPHRADVAKLLVHERARRGGIARALMQRLEAVAVDRHKSVLVLDTATGSGAESFYQRCGWQKVGEIPRYACMPDGALTATSIFYKFL</sequence>
<proteinExistence type="predicted"/>
<protein>
    <submittedName>
        <fullName evidence="4">GNAT family N-acetyltransferase</fullName>
    </submittedName>
</protein>
<dbReference type="EMBL" id="PYHO01000028">
    <property type="protein sequence ID" value="PSR44577.1"/>
    <property type="molecule type" value="Genomic_DNA"/>
</dbReference>
<keyword evidence="1 4" id="KW-0808">Transferase</keyword>
<dbReference type="InterPro" id="IPR050832">
    <property type="entry name" value="Bact_Acetyltransf"/>
</dbReference>
<keyword evidence="2" id="KW-0012">Acyltransferase</keyword>
<evidence type="ECO:0000313" key="5">
    <source>
        <dbReference type="Proteomes" id="UP000240892"/>
    </source>
</evidence>
<dbReference type="RefSeq" id="WP_106930638.1">
    <property type="nucleotide sequence ID" value="NZ_CABMMU010000028.1"/>
</dbReference>
<evidence type="ECO:0000313" key="4">
    <source>
        <dbReference type="EMBL" id="PSR44577.1"/>
    </source>
</evidence>
<dbReference type="InterPro" id="IPR016181">
    <property type="entry name" value="Acyl_CoA_acyltransferase"/>
</dbReference>
<dbReference type="SUPFAM" id="SSF55729">
    <property type="entry name" value="Acyl-CoA N-acyltransferases (Nat)"/>
    <property type="match status" value="1"/>
</dbReference>
<comment type="caution">
    <text evidence="4">The sequence shown here is derived from an EMBL/GenBank/DDBJ whole genome shotgun (WGS) entry which is preliminary data.</text>
</comment>
<dbReference type="PANTHER" id="PTHR43877">
    <property type="entry name" value="AMINOALKYLPHOSPHONATE N-ACETYLTRANSFERASE-RELATED-RELATED"/>
    <property type="match status" value="1"/>
</dbReference>
<dbReference type="AlphaFoldDB" id="A0A2T2XWF0"/>
<dbReference type="Proteomes" id="UP000240892">
    <property type="component" value="Unassembled WGS sequence"/>
</dbReference>
<organism evidence="4 5">
    <name type="scientific">Kluyvera genomosp. 2</name>
    <dbReference type="NCBI Taxonomy" id="2774054"/>
    <lineage>
        <taxon>Bacteria</taxon>
        <taxon>Pseudomonadati</taxon>
        <taxon>Pseudomonadota</taxon>
        <taxon>Gammaproteobacteria</taxon>
        <taxon>Enterobacterales</taxon>
        <taxon>Enterobacteriaceae</taxon>
        <taxon>Kluyvera</taxon>
    </lineage>
</organism>
<evidence type="ECO:0000259" key="3">
    <source>
        <dbReference type="PROSITE" id="PS51186"/>
    </source>
</evidence>
<accession>A0A2T2XWF0</accession>
<evidence type="ECO:0000256" key="1">
    <source>
        <dbReference type="ARBA" id="ARBA00022679"/>
    </source>
</evidence>
<name>A0A2T2XWF0_9ENTR</name>
<evidence type="ECO:0000256" key="2">
    <source>
        <dbReference type="ARBA" id="ARBA00023315"/>
    </source>
</evidence>
<reference evidence="4 5" key="1">
    <citation type="submission" date="2018-03" db="EMBL/GenBank/DDBJ databases">
        <title>First report of an OXA-48+CTX-M-M-producing Kluyvera ascorbata clone recovered from patients admitted in a University Hospital in Madrid, Spain.</title>
        <authorList>
            <person name="Hernandez-Garcia M."/>
            <person name="Leon-Sampedro R."/>
            <person name="Perez-Viso B."/>
            <person name="Morosini M.I."/>
            <person name="Lopez-Fresnena N."/>
            <person name="Coque T.M."/>
            <person name="Bonten M."/>
            <person name="Malhotra-Kumar S."/>
            <person name="Ruiz-Garbajosa P."/>
            <person name="Canton R."/>
        </authorList>
    </citation>
    <scope>NUCLEOTIDE SEQUENCE [LARGE SCALE GENOMIC DNA]</scope>
    <source>
        <strain evidence="4 5">KA2</strain>
    </source>
</reference>
<dbReference type="InterPro" id="IPR000182">
    <property type="entry name" value="GNAT_dom"/>
</dbReference>
<feature type="domain" description="N-acetyltransferase" evidence="3">
    <location>
        <begin position="25"/>
        <end position="175"/>
    </location>
</feature>
<dbReference type="CDD" id="cd04301">
    <property type="entry name" value="NAT_SF"/>
    <property type="match status" value="1"/>
</dbReference>
<keyword evidence="5" id="KW-1185">Reference proteome</keyword>
<dbReference type="Gene3D" id="3.40.630.30">
    <property type="match status" value="1"/>
</dbReference>
<dbReference type="Pfam" id="PF00583">
    <property type="entry name" value="Acetyltransf_1"/>
    <property type="match status" value="1"/>
</dbReference>
<dbReference type="STRING" id="1006000.GKAS_02931"/>